<name>A0ABY6DLV3_9NEIS</name>
<protein>
    <submittedName>
        <fullName evidence="2">Uncharacterized protein</fullName>
    </submittedName>
</protein>
<reference evidence="2" key="1">
    <citation type="submission" date="2022-10" db="EMBL/GenBank/DDBJ databases">
        <title>Chitiniphilus purpureus sp. nov., a novel chitin-degrading bacterium isolated from crawfish pond sediment.</title>
        <authorList>
            <person name="Li K."/>
        </authorList>
    </citation>
    <scope>NUCLEOTIDE SEQUENCE</scope>
    <source>
        <strain evidence="2">CD1</strain>
    </source>
</reference>
<evidence type="ECO:0000313" key="2">
    <source>
        <dbReference type="EMBL" id="UXY14456.1"/>
    </source>
</evidence>
<organism evidence="2 3">
    <name type="scientific">Chitiniphilus purpureus</name>
    <dbReference type="NCBI Taxonomy" id="2981137"/>
    <lineage>
        <taxon>Bacteria</taxon>
        <taxon>Pseudomonadati</taxon>
        <taxon>Pseudomonadota</taxon>
        <taxon>Betaproteobacteria</taxon>
        <taxon>Neisseriales</taxon>
        <taxon>Chitinibacteraceae</taxon>
        <taxon>Chitiniphilus</taxon>
    </lineage>
</organism>
<sequence>MGSALPISKATIRSAGSRQASGREPACIVIPCSRITAAHIPTLRFEATSGIYLSGFSEKPAGARHCGFTDCRHPKPDVANHGGMSSTARCRP</sequence>
<evidence type="ECO:0000256" key="1">
    <source>
        <dbReference type="SAM" id="MobiDB-lite"/>
    </source>
</evidence>
<proteinExistence type="predicted"/>
<gene>
    <name evidence="2" type="ORF">N8I74_14185</name>
</gene>
<keyword evidence="3" id="KW-1185">Reference proteome</keyword>
<evidence type="ECO:0000313" key="3">
    <source>
        <dbReference type="Proteomes" id="UP001061302"/>
    </source>
</evidence>
<accession>A0ABY6DLV3</accession>
<dbReference type="EMBL" id="CP106753">
    <property type="protein sequence ID" value="UXY14456.1"/>
    <property type="molecule type" value="Genomic_DNA"/>
</dbReference>
<feature type="region of interest" description="Disordered" evidence="1">
    <location>
        <begin position="1"/>
        <end position="23"/>
    </location>
</feature>
<dbReference type="RefSeq" id="WP_263123756.1">
    <property type="nucleotide sequence ID" value="NZ_CP106753.1"/>
</dbReference>
<dbReference type="Proteomes" id="UP001061302">
    <property type="component" value="Chromosome"/>
</dbReference>